<dbReference type="InterPro" id="IPR036322">
    <property type="entry name" value="WD40_repeat_dom_sf"/>
</dbReference>
<keyword evidence="2" id="KW-0677">Repeat</keyword>
<evidence type="ECO:0000313" key="5">
    <source>
        <dbReference type="Proteomes" id="UP000799439"/>
    </source>
</evidence>
<reference evidence="4" key="1">
    <citation type="journal article" date="2020" name="Stud. Mycol.">
        <title>101 Dothideomycetes genomes: a test case for predicting lifestyles and emergence of pathogens.</title>
        <authorList>
            <person name="Haridas S."/>
            <person name="Albert R."/>
            <person name="Binder M."/>
            <person name="Bloem J."/>
            <person name="Labutti K."/>
            <person name="Salamov A."/>
            <person name="Andreopoulos B."/>
            <person name="Baker S."/>
            <person name="Barry K."/>
            <person name="Bills G."/>
            <person name="Bluhm B."/>
            <person name="Cannon C."/>
            <person name="Castanera R."/>
            <person name="Culley D."/>
            <person name="Daum C."/>
            <person name="Ezra D."/>
            <person name="Gonzalez J."/>
            <person name="Henrissat B."/>
            <person name="Kuo A."/>
            <person name="Liang C."/>
            <person name="Lipzen A."/>
            <person name="Lutzoni F."/>
            <person name="Magnuson J."/>
            <person name="Mondo S."/>
            <person name="Nolan M."/>
            <person name="Ohm R."/>
            <person name="Pangilinan J."/>
            <person name="Park H.-J."/>
            <person name="Ramirez L."/>
            <person name="Alfaro M."/>
            <person name="Sun H."/>
            <person name="Tritt A."/>
            <person name="Yoshinaga Y."/>
            <person name="Zwiers L.-H."/>
            <person name="Turgeon B."/>
            <person name="Goodwin S."/>
            <person name="Spatafora J."/>
            <person name="Crous P."/>
            <person name="Grigoriev I."/>
        </authorList>
    </citation>
    <scope>NUCLEOTIDE SEQUENCE</scope>
    <source>
        <strain evidence="4">CBS 260.36</strain>
    </source>
</reference>
<keyword evidence="1" id="KW-0853">WD repeat</keyword>
<dbReference type="PANTHER" id="PTHR44472">
    <property type="entry name" value="DDB1- AND CUL4-ASSOCIATED FACTOR 4-RELATED"/>
    <property type="match status" value="1"/>
</dbReference>
<dbReference type="OrthoDB" id="128867at2759"/>
<dbReference type="InterPro" id="IPR052254">
    <property type="entry name" value="CUL4-DDB1_E3_ligase_receptor"/>
</dbReference>
<comment type="caution">
    <text evidence="4">The sequence shown here is derived from an EMBL/GenBank/DDBJ whole genome shotgun (WGS) entry which is preliminary data.</text>
</comment>
<sequence length="448" mass="48430">MDGVKEIPGFYFDTEKKKYFRIQPNHIAPGAKHSVQNVRRERRETKRRKISERRTQNLERDCIKRPPVLRNPLTAAGLLRECGYSQPSQLRRAQGMTLTSDLEKDFSLDLGACTGCGQVNTCYDFVSLHGGRTLACSAGATAAIVSTWDVTKRADEGVTPRCNARYGVLDSTGTSLSGNSSNLLVATASISHGPNVLIARAVAPDEASDISDDEDDDLHPMALHLTLGDATTELTGSATQDSPSPSSKAVVVSTRADRSGEAHLLDLWRGQVAGGLSVRDQAFRSTDWLDTNTAVIGARSGAVMLWDTRSQGSTVRWKHPSHAKQVCAAGDGGGVWVASTGMVRKYDTRMAGGGRGGNSAPVCSIRSENFSADMQIAVWKETGTVAVAGERYAVELFDERSGARHGSGPAIEADRERYRVGRIRTGTDYDGNLCLFYALGTKVHKYVF</sequence>
<organism evidence="4 5">
    <name type="scientific">Myriangium duriaei CBS 260.36</name>
    <dbReference type="NCBI Taxonomy" id="1168546"/>
    <lineage>
        <taxon>Eukaryota</taxon>
        <taxon>Fungi</taxon>
        <taxon>Dikarya</taxon>
        <taxon>Ascomycota</taxon>
        <taxon>Pezizomycotina</taxon>
        <taxon>Dothideomycetes</taxon>
        <taxon>Dothideomycetidae</taxon>
        <taxon>Myriangiales</taxon>
        <taxon>Myriangiaceae</taxon>
        <taxon>Myriangium</taxon>
    </lineage>
</organism>
<dbReference type="AlphaFoldDB" id="A0A9P4J9N1"/>
<evidence type="ECO:0000313" key="4">
    <source>
        <dbReference type="EMBL" id="KAF2156002.1"/>
    </source>
</evidence>
<dbReference type="PANTHER" id="PTHR44472:SF1">
    <property type="entry name" value="DDB1 AND CUL4 ASSOCIATED FACTOR 4"/>
    <property type="match status" value="1"/>
</dbReference>
<gene>
    <name evidence="4" type="ORF">K461DRAFT_290967</name>
</gene>
<dbReference type="Proteomes" id="UP000799439">
    <property type="component" value="Unassembled WGS sequence"/>
</dbReference>
<name>A0A9P4J9N1_9PEZI</name>
<dbReference type="Gene3D" id="2.130.10.10">
    <property type="entry name" value="YVTN repeat-like/Quinoprotein amine dehydrogenase"/>
    <property type="match status" value="1"/>
</dbReference>
<dbReference type="GO" id="GO:0080008">
    <property type="term" value="C:Cul4-RING E3 ubiquitin ligase complex"/>
    <property type="evidence" value="ECO:0007669"/>
    <property type="project" value="TreeGrafter"/>
</dbReference>
<protein>
    <submittedName>
        <fullName evidence="4">Uncharacterized protein</fullName>
    </submittedName>
</protein>
<evidence type="ECO:0000256" key="2">
    <source>
        <dbReference type="ARBA" id="ARBA00022737"/>
    </source>
</evidence>
<accession>A0A9P4J9N1</accession>
<dbReference type="InterPro" id="IPR015943">
    <property type="entry name" value="WD40/YVTN_repeat-like_dom_sf"/>
</dbReference>
<dbReference type="EMBL" id="ML996082">
    <property type="protein sequence ID" value="KAF2156002.1"/>
    <property type="molecule type" value="Genomic_DNA"/>
</dbReference>
<proteinExistence type="predicted"/>
<dbReference type="SUPFAM" id="SSF50978">
    <property type="entry name" value="WD40 repeat-like"/>
    <property type="match status" value="1"/>
</dbReference>
<evidence type="ECO:0000256" key="1">
    <source>
        <dbReference type="ARBA" id="ARBA00022574"/>
    </source>
</evidence>
<evidence type="ECO:0000256" key="3">
    <source>
        <dbReference type="SAM" id="MobiDB-lite"/>
    </source>
</evidence>
<feature type="region of interest" description="Disordered" evidence="3">
    <location>
        <begin position="32"/>
        <end position="57"/>
    </location>
</feature>
<keyword evidence="5" id="KW-1185">Reference proteome</keyword>